<sequence>MPHVEGELSNGTVIKSNLHELNIEEKGGNQYFLVDSNEMEAALKEQNKNSPGIHLIKFEDFAEKYKNTFYIRVIRKENTESERIFAEEVLNMIPVALKKQGAKVDKAAFQRLRCKWGTVDGIFKTMSEEELNKILEKFDIDKSKITLVPDPIYEYDFLVLHRRSGIISFKTRSPNNIIVMDPLQAAFYTLQHLLLQDVNRCENKNQCKEKTEKAIIELMEEYMNMDPNIFISMIGVSDKVDDICSKIFLCKECAIWIERFFEDKEYSDLTSTKAAFPCLQGFHYTKFPNFLSYGNKESPVWMATMFIAGTYFQTSYLRQHTNLRNFLSLQFNLIVPPEVLSNEFYLDFKKHVSTDTEEPWPTPGSEIEKRMKRTEVLGITFEVLSTWIEDAEKQWQLSEDSLELDGFPELPEPKDNKNCSPFFE</sequence>
<feature type="region of interest" description="Disordered" evidence="1">
    <location>
        <begin position="405"/>
        <end position="424"/>
    </location>
</feature>
<dbReference type="Proteomes" id="UP000008068">
    <property type="component" value="Unassembled WGS sequence"/>
</dbReference>
<gene>
    <name evidence="2" type="ORF">CAEBREN_01171</name>
</gene>
<name>G0N878_CAEBE</name>
<keyword evidence="3" id="KW-1185">Reference proteome</keyword>
<protein>
    <submittedName>
        <fullName evidence="2">Uncharacterized protein</fullName>
    </submittedName>
</protein>
<dbReference type="STRING" id="135651.G0N878"/>
<dbReference type="InParanoid" id="G0N878"/>
<dbReference type="HOGENOM" id="CLU_647649_0_0_1"/>
<evidence type="ECO:0000313" key="3">
    <source>
        <dbReference type="Proteomes" id="UP000008068"/>
    </source>
</evidence>
<reference evidence="3" key="1">
    <citation type="submission" date="2011-07" db="EMBL/GenBank/DDBJ databases">
        <authorList>
            <consortium name="Caenorhabditis brenneri Sequencing and Analysis Consortium"/>
            <person name="Wilson R.K."/>
        </authorList>
    </citation>
    <scope>NUCLEOTIDE SEQUENCE [LARGE SCALE GENOMIC DNA]</scope>
    <source>
        <strain evidence="3">PB2801</strain>
    </source>
</reference>
<dbReference type="eggNOG" id="KOG0800">
    <property type="taxonomic scope" value="Eukaryota"/>
</dbReference>
<accession>G0N878</accession>
<organism evidence="3">
    <name type="scientific">Caenorhabditis brenneri</name>
    <name type="common">Nematode worm</name>
    <dbReference type="NCBI Taxonomy" id="135651"/>
    <lineage>
        <taxon>Eukaryota</taxon>
        <taxon>Metazoa</taxon>
        <taxon>Ecdysozoa</taxon>
        <taxon>Nematoda</taxon>
        <taxon>Chromadorea</taxon>
        <taxon>Rhabditida</taxon>
        <taxon>Rhabditina</taxon>
        <taxon>Rhabditomorpha</taxon>
        <taxon>Rhabditoidea</taxon>
        <taxon>Rhabditidae</taxon>
        <taxon>Peloderinae</taxon>
        <taxon>Caenorhabditis</taxon>
    </lineage>
</organism>
<proteinExistence type="predicted"/>
<evidence type="ECO:0000313" key="2">
    <source>
        <dbReference type="EMBL" id="EGT55116.1"/>
    </source>
</evidence>
<evidence type="ECO:0000256" key="1">
    <source>
        <dbReference type="SAM" id="MobiDB-lite"/>
    </source>
</evidence>
<dbReference type="EMBL" id="GL379849">
    <property type="protein sequence ID" value="EGT55116.1"/>
    <property type="molecule type" value="Genomic_DNA"/>
</dbReference>
<dbReference type="AlphaFoldDB" id="G0N878"/>